<evidence type="ECO:0000313" key="3">
    <source>
        <dbReference type="EMBL" id="KAJ3052961.1"/>
    </source>
</evidence>
<comment type="caution">
    <text evidence="3">The sequence shown here is derived from an EMBL/GenBank/DDBJ whole genome shotgun (WGS) entry which is preliminary data.</text>
</comment>
<dbReference type="Proteomes" id="UP001212841">
    <property type="component" value="Unassembled WGS sequence"/>
</dbReference>
<dbReference type="SUPFAM" id="SSF53335">
    <property type="entry name" value="S-adenosyl-L-methionine-dependent methyltransferases"/>
    <property type="match status" value="1"/>
</dbReference>
<dbReference type="EMBL" id="JADGJD010000249">
    <property type="protein sequence ID" value="KAJ3052961.1"/>
    <property type="molecule type" value="Genomic_DNA"/>
</dbReference>
<dbReference type="Pfam" id="PF08241">
    <property type="entry name" value="Methyltransf_11"/>
    <property type="match status" value="1"/>
</dbReference>
<feature type="domain" description="Methyltransferase type 11" evidence="2">
    <location>
        <begin position="511"/>
        <end position="605"/>
    </location>
</feature>
<dbReference type="Gene3D" id="3.40.50.150">
    <property type="entry name" value="Vaccinia Virus protein VP39"/>
    <property type="match status" value="1"/>
</dbReference>
<keyword evidence="1" id="KW-0732">Signal</keyword>
<dbReference type="InterPro" id="IPR013216">
    <property type="entry name" value="Methyltransf_11"/>
</dbReference>
<feature type="signal peptide" evidence="1">
    <location>
        <begin position="1"/>
        <end position="28"/>
    </location>
</feature>
<evidence type="ECO:0000256" key="1">
    <source>
        <dbReference type="SAM" id="SignalP"/>
    </source>
</evidence>
<dbReference type="AlphaFoldDB" id="A0AAD5X2I4"/>
<dbReference type="GO" id="GO:0008757">
    <property type="term" value="F:S-adenosylmethionine-dependent methyltransferase activity"/>
    <property type="evidence" value="ECO:0007669"/>
    <property type="project" value="InterPro"/>
</dbReference>
<protein>
    <recommendedName>
        <fullName evidence="2">Methyltransferase type 11 domain-containing protein</fullName>
    </recommendedName>
</protein>
<reference evidence="3" key="1">
    <citation type="submission" date="2020-05" db="EMBL/GenBank/DDBJ databases">
        <title>Phylogenomic resolution of chytrid fungi.</title>
        <authorList>
            <person name="Stajich J.E."/>
            <person name="Amses K."/>
            <person name="Simmons R."/>
            <person name="Seto K."/>
            <person name="Myers J."/>
            <person name="Bonds A."/>
            <person name="Quandt C.A."/>
            <person name="Barry K."/>
            <person name="Liu P."/>
            <person name="Grigoriev I."/>
            <person name="Longcore J.E."/>
            <person name="James T.Y."/>
        </authorList>
    </citation>
    <scope>NUCLEOTIDE SEQUENCE</scope>
    <source>
        <strain evidence="3">JEL0318</strain>
    </source>
</reference>
<keyword evidence="4" id="KW-1185">Reference proteome</keyword>
<gene>
    <name evidence="3" type="ORF">HK097_005303</name>
</gene>
<dbReference type="CDD" id="cd02440">
    <property type="entry name" value="AdoMet_MTases"/>
    <property type="match status" value="1"/>
</dbReference>
<proteinExistence type="predicted"/>
<dbReference type="PANTHER" id="PTHR43861">
    <property type="entry name" value="TRANS-ACONITATE 2-METHYLTRANSFERASE-RELATED"/>
    <property type="match status" value="1"/>
</dbReference>
<accession>A0AAD5X2I4</accession>
<feature type="chain" id="PRO_5041999278" description="Methyltransferase type 11 domain-containing protein" evidence="1">
    <location>
        <begin position="29"/>
        <end position="708"/>
    </location>
</feature>
<dbReference type="InterPro" id="IPR029063">
    <property type="entry name" value="SAM-dependent_MTases_sf"/>
</dbReference>
<dbReference type="PANTHER" id="PTHR43861:SF1">
    <property type="entry name" value="TRANS-ACONITATE 2-METHYLTRANSFERASE"/>
    <property type="match status" value="1"/>
</dbReference>
<name>A0AAD5X2I4_9FUNG</name>
<evidence type="ECO:0000313" key="4">
    <source>
        <dbReference type="Proteomes" id="UP001212841"/>
    </source>
</evidence>
<evidence type="ECO:0000259" key="2">
    <source>
        <dbReference type="Pfam" id="PF08241"/>
    </source>
</evidence>
<organism evidence="3 4">
    <name type="scientific">Rhizophlyctis rosea</name>
    <dbReference type="NCBI Taxonomy" id="64517"/>
    <lineage>
        <taxon>Eukaryota</taxon>
        <taxon>Fungi</taxon>
        <taxon>Fungi incertae sedis</taxon>
        <taxon>Chytridiomycota</taxon>
        <taxon>Chytridiomycota incertae sedis</taxon>
        <taxon>Chytridiomycetes</taxon>
        <taxon>Rhizophlyctidales</taxon>
        <taxon>Rhizophlyctidaceae</taxon>
        <taxon>Rhizophlyctis</taxon>
    </lineage>
</organism>
<sequence>MRSLISTVVALTVTLLLCLGIHPPPVQAETFKRNLRLDVIDASLAIADLPANVYYQWTLKVADGKYTFSLASRSSKDDSKINWTTNSPSLSTRFSEEATSAIPEFYLGPSGKDVYFVALLRGSDTYIVVRRIRFSDGKLLKRTRISSTDCPSPYAAKAAIDPTGDVYLTSICAPSLSSPTSSKNYILIKRLGDKTWTKKLTGIFARNVYQPLAVSHDKERDNLYLAAYAPKGKDEGQPFVAAWKGQTGSTQLKPKNITFTSPYTRLTSLSIAPSDSSILVNLQNPRGEKSALFRLTSNASKIVWKKTSTEGEVLVQASDDTVYTCGTEFESEGPVRIRGRKLSDGSLIHATKVEESGGCRFIQVTGEDENVVVGTDDREWDDLVVRGGGDVDEEGGYIVGGYIGGVRAEEDVEGAEGDCEGGDGDDWDSVSVSGIEGRVFTDWDIAMVLSVVVWITSMRVNWIRRIRRSRKRRKGGNYLKLPRSVHGLKGAPEWPTVRALIGEVSNLSIIDLGCGLGYFTRWAIEQGAQSVHGIDLSEKMLETAKEDSYDAANLTYQQADLETVELKENAYDIAYSSLTLHYLPTLDHLLSQIHSSLKPDGRLILTLEHPILTAPSEPTFQRDTNSNYPYWPLNNYMQEGERITNWLAPGVRKYHRTVETYLNLFLKAGFVVMAFRESWDGMKEQEGLPEFEAEGHRPFFLILAMRKV</sequence>